<evidence type="ECO:0000313" key="4">
    <source>
        <dbReference type="Proteomes" id="UP001155546"/>
    </source>
</evidence>
<evidence type="ECO:0000259" key="2">
    <source>
        <dbReference type="Pfam" id="PF01939"/>
    </source>
</evidence>
<dbReference type="InterPro" id="IPR002793">
    <property type="entry name" value="Endonuclease_NucS"/>
</dbReference>
<dbReference type="Pfam" id="PF01939">
    <property type="entry name" value="NucS_C"/>
    <property type="match status" value="1"/>
</dbReference>
<dbReference type="InterPro" id="IPR048301">
    <property type="entry name" value="NucS_C"/>
</dbReference>
<dbReference type="RefSeq" id="WP_342454585.1">
    <property type="nucleotide sequence ID" value="NZ_JAMTCD010000038.1"/>
</dbReference>
<keyword evidence="3" id="KW-0540">Nuclease</keyword>
<comment type="caution">
    <text evidence="3">The sequence shown here is derived from an EMBL/GenBank/DDBJ whole genome shotgun (WGS) entry which is preliminary data.</text>
</comment>
<dbReference type="AlphaFoldDB" id="A0A9X2WQB5"/>
<dbReference type="CDD" id="cd22341">
    <property type="entry name" value="NucS-like"/>
    <property type="match status" value="1"/>
</dbReference>
<sequence>MQAALRLNIEQLEPGLCIIDEGKERSVDSGFIDITARDAQRRTVVIELKTGVAGQRAIAQILSYMGDVLIAEDSVDTRGILVAGDFDDKAIAASRVVPNLTLKKYKVEFSFETAE</sequence>
<keyword evidence="1" id="KW-0238">DNA-binding</keyword>
<proteinExistence type="predicted"/>
<dbReference type="EMBL" id="JAMTCD010000038">
    <property type="protein sequence ID" value="MCT7943629.1"/>
    <property type="molecule type" value="Genomic_DNA"/>
</dbReference>
<dbReference type="GO" id="GO:0004519">
    <property type="term" value="F:endonuclease activity"/>
    <property type="evidence" value="ECO:0007669"/>
    <property type="project" value="UniProtKB-KW"/>
</dbReference>
<protein>
    <submittedName>
        <fullName evidence="3">Endonuclease NucS</fullName>
    </submittedName>
</protein>
<gene>
    <name evidence="3" type="ORF">NE535_17885</name>
</gene>
<dbReference type="GO" id="GO:0003677">
    <property type="term" value="F:DNA binding"/>
    <property type="evidence" value="ECO:0007669"/>
    <property type="project" value="UniProtKB-KW"/>
</dbReference>
<keyword evidence="3" id="KW-0378">Hydrolase</keyword>
<evidence type="ECO:0000256" key="1">
    <source>
        <dbReference type="ARBA" id="ARBA00023125"/>
    </source>
</evidence>
<dbReference type="Proteomes" id="UP001155546">
    <property type="component" value="Unassembled WGS sequence"/>
</dbReference>
<dbReference type="Gene3D" id="3.40.1350.10">
    <property type="match status" value="1"/>
</dbReference>
<accession>A0A9X2WQB5</accession>
<reference evidence="3" key="1">
    <citation type="journal article" date="2023" name="Int. J. Syst. Evol. Microbiol.">
        <title>&lt;i&gt;Shewanella septentrionalis&lt;/i&gt; sp. nov. and &lt;i&gt;Shewanella holmiensis&lt;/i&gt; sp. nov., isolated from Baltic Sea water and sediments.</title>
        <authorList>
            <person name="Martin-Rodriguez A.J."/>
            <person name="Thorell K."/>
            <person name="Joffre E."/>
            <person name="Jensie-Markopoulos S."/>
            <person name="Moore E.R.B."/>
            <person name="Sjoling A."/>
        </authorList>
    </citation>
    <scope>NUCLEOTIDE SEQUENCE</scope>
    <source>
        <strain evidence="3">SP1S2-7</strain>
    </source>
</reference>
<evidence type="ECO:0000313" key="3">
    <source>
        <dbReference type="EMBL" id="MCT7943629.1"/>
    </source>
</evidence>
<name>A0A9X2WQB5_9GAMM</name>
<dbReference type="PANTHER" id="PTHR38814">
    <property type="entry name" value="ENDONUCLEASE NUCS"/>
    <property type="match status" value="1"/>
</dbReference>
<organism evidence="3 4">
    <name type="scientific">Shewanella holmiensis</name>
    <dbReference type="NCBI Taxonomy" id="2952222"/>
    <lineage>
        <taxon>Bacteria</taxon>
        <taxon>Pseudomonadati</taxon>
        <taxon>Pseudomonadota</taxon>
        <taxon>Gammaproteobacteria</taxon>
        <taxon>Alteromonadales</taxon>
        <taxon>Shewanellaceae</taxon>
        <taxon>Shewanella</taxon>
    </lineage>
</organism>
<feature type="domain" description="Endonuclease NucS C-terminal" evidence="2">
    <location>
        <begin position="1"/>
        <end position="90"/>
    </location>
</feature>
<dbReference type="InterPro" id="IPR011856">
    <property type="entry name" value="tRNA_endonuc-like_dom_sf"/>
</dbReference>
<keyword evidence="4" id="KW-1185">Reference proteome</keyword>
<dbReference type="PANTHER" id="PTHR38814:SF1">
    <property type="entry name" value="ENDONUCLEASE NUCS"/>
    <property type="match status" value="1"/>
</dbReference>
<keyword evidence="3" id="KW-0255">Endonuclease</keyword>